<proteinExistence type="predicted"/>
<dbReference type="Pfam" id="PF05378">
    <property type="entry name" value="Hydant_A_N"/>
    <property type="match status" value="1"/>
</dbReference>
<name>A0A931HEM7_9SPHN</name>
<protein>
    <submittedName>
        <fullName evidence="4">Hydantoinase/oxoprolinase family protein</fullName>
    </submittedName>
</protein>
<accession>A0A931HEM7</accession>
<dbReference type="InterPro" id="IPR049517">
    <property type="entry name" value="ACX-like_C"/>
</dbReference>
<feature type="domain" description="Acetophenone carboxylase-like C-terminal" evidence="3">
    <location>
        <begin position="511"/>
        <end position="684"/>
    </location>
</feature>
<dbReference type="RefSeq" id="WP_197166116.1">
    <property type="nucleotide sequence ID" value="NZ_JADZGI010000003.1"/>
</dbReference>
<dbReference type="EMBL" id="JADZGI010000003">
    <property type="protein sequence ID" value="MBH0114601.1"/>
    <property type="molecule type" value="Genomic_DNA"/>
</dbReference>
<reference evidence="4" key="1">
    <citation type="submission" date="2020-11" db="EMBL/GenBank/DDBJ databases">
        <title>Novosphingobium aureum sp. nov., a marine bacterium isolated from sediment of a salt flat.</title>
        <authorList>
            <person name="Yoo Y."/>
            <person name="Kim J.-J."/>
        </authorList>
    </citation>
    <scope>NUCLEOTIDE SEQUENCE</scope>
    <source>
        <strain evidence="4">YJ-S2-02</strain>
    </source>
</reference>
<dbReference type="Pfam" id="PF19278">
    <property type="entry name" value="Hydant_A_C"/>
    <property type="match status" value="1"/>
</dbReference>
<dbReference type="Pfam" id="PF01968">
    <property type="entry name" value="Hydantoinase_A"/>
    <property type="match status" value="1"/>
</dbReference>
<evidence type="ECO:0000313" key="4">
    <source>
        <dbReference type="EMBL" id="MBH0114601.1"/>
    </source>
</evidence>
<gene>
    <name evidence="4" type="ORF">I5E68_16760</name>
</gene>
<dbReference type="GO" id="GO:0017168">
    <property type="term" value="F:5-oxoprolinase (ATP-hydrolyzing) activity"/>
    <property type="evidence" value="ECO:0007669"/>
    <property type="project" value="TreeGrafter"/>
</dbReference>
<evidence type="ECO:0000259" key="2">
    <source>
        <dbReference type="Pfam" id="PF05378"/>
    </source>
</evidence>
<organism evidence="4 5">
    <name type="scientific">Novosphingobium aureum</name>
    <dbReference type="NCBI Taxonomy" id="2792964"/>
    <lineage>
        <taxon>Bacteria</taxon>
        <taxon>Pseudomonadati</taxon>
        <taxon>Pseudomonadota</taxon>
        <taxon>Alphaproteobacteria</taxon>
        <taxon>Sphingomonadales</taxon>
        <taxon>Sphingomonadaceae</taxon>
        <taxon>Novosphingobium</taxon>
    </lineage>
</organism>
<feature type="domain" description="Hydantoinase/oxoprolinase N-terminal" evidence="2">
    <location>
        <begin position="4"/>
        <end position="188"/>
    </location>
</feature>
<dbReference type="GO" id="GO:0006749">
    <property type="term" value="P:glutathione metabolic process"/>
    <property type="evidence" value="ECO:0007669"/>
    <property type="project" value="TreeGrafter"/>
</dbReference>
<dbReference type="AlphaFoldDB" id="A0A931HEM7"/>
<dbReference type="Proteomes" id="UP000617634">
    <property type="component" value="Unassembled WGS sequence"/>
</dbReference>
<dbReference type="InterPro" id="IPR002821">
    <property type="entry name" value="Hydantoinase_A"/>
</dbReference>
<evidence type="ECO:0000259" key="1">
    <source>
        <dbReference type="Pfam" id="PF01968"/>
    </source>
</evidence>
<evidence type="ECO:0000313" key="5">
    <source>
        <dbReference type="Proteomes" id="UP000617634"/>
    </source>
</evidence>
<comment type="caution">
    <text evidence="4">The sequence shown here is derived from an EMBL/GenBank/DDBJ whole genome shotgun (WGS) entry which is preliminary data.</text>
</comment>
<feature type="domain" description="Hydantoinase A/oxoprolinase" evidence="1">
    <location>
        <begin position="209"/>
        <end position="496"/>
    </location>
</feature>
<dbReference type="PANTHER" id="PTHR11365:SF23">
    <property type="entry name" value="HYPOTHETICAL 5-OXOPROLINASE (EUROFUNG)-RELATED"/>
    <property type="match status" value="1"/>
</dbReference>
<dbReference type="InterPro" id="IPR008040">
    <property type="entry name" value="Hydant_A_N"/>
</dbReference>
<sequence>MAYRVGIDIGGTFTDFALLCGVGEEARVRLYKNLTTPQDRSLGVMSGLERLAAMEGLALGEFLARCDAIVHGTTVADNALIEMDGALTGLICTEGFRDEMEYRRGFKESIWDPTLAPPPQIAPRRRRLGVPERVMADGSVHTALDEAAVRAQCAKLRKQGVESVAVSLLFSFLNPEHELRVAEIAAEELPGARISLSHKVLPRGPEYDRTSTTVVNAFVATRVADYLEKLVVRLGEAGYARRLMVMQASGGVMSVDYIEGAPVRVLASGPAGGVVGSAHVGSAKGHADLLCVDMGGTSYDMSLVLSGAAPAEAGWNMHHRYLVGVPMVQVETLGAGGGSIVEVVAGALRVGPASAGSDPGPICYGRGGTRATVTDALLMTGVLSDEACFAGGDFALTRAGVEEAFAALGDALGKSAQEVARDALRLVNANMVDGIRRTTASKGIDPAGLTMLAYGGNGPVFAAIQAGELGISRVLIPRASPTFSALGTLVADPTIDEERALIAGVEDLPVARMEALWRELSDRAATHLVEAGLAADDIHATYQLSMRYPGQNFSLTFDVAQGAPGALDWLDDTLGSRALDLFNARHTEEYGHIREHELPEVTGLRLVSRVATPRPPAAGGPSATSRLVKPRATREVNLGEGFAPTAIHDGAAMVAGDRVEGPAVIAETFTTIVVQPGWRAQVDTAGDYVLERLC</sequence>
<keyword evidence="5" id="KW-1185">Reference proteome</keyword>
<dbReference type="InterPro" id="IPR045079">
    <property type="entry name" value="Oxoprolinase-like"/>
</dbReference>
<dbReference type="GO" id="GO:0005829">
    <property type="term" value="C:cytosol"/>
    <property type="evidence" value="ECO:0007669"/>
    <property type="project" value="TreeGrafter"/>
</dbReference>
<evidence type="ECO:0000259" key="3">
    <source>
        <dbReference type="Pfam" id="PF19278"/>
    </source>
</evidence>
<dbReference type="PANTHER" id="PTHR11365">
    <property type="entry name" value="5-OXOPROLINASE RELATED"/>
    <property type="match status" value="1"/>
</dbReference>